<gene>
    <name evidence="2" type="ORF">BGW38_006882</name>
</gene>
<proteinExistence type="predicted"/>
<name>A0A9P6FLQ2_9FUNG</name>
<keyword evidence="3" id="KW-1185">Reference proteome</keyword>
<reference evidence="2" key="1">
    <citation type="journal article" date="2020" name="Fungal Divers.">
        <title>Resolving the Mortierellaceae phylogeny through synthesis of multi-gene phylogenetics and phylogenomics.</title>
        <authorList>
            <person name="Vandepol N."/>
            <person name="Liber J."/>
            <person name="Desiro A."/>
            <person name="Na H."/>
            <person name="Kennedy M."/>
            <person name="Barry K."/>
            <person name="Grigoriev I.V."/>
            <person name="Miller A.N."/>
            <person name="O'Donnell K."/>
            <person name="Stajich J.E."/>
            <person name="Bonito G."/>
        </authorList>
    </citation>
    <scope>NUCLEOTIDE SEQUENCE</scope>
    <source>
        <strain evidence="2">KOD1015</strain>
    </source>
</reference>
<feature type="region of interest" description="Disordered" evidence="1">
    <location>
        <begin position="123"/>
        <end position="155"/>
    </location>
</feature>
<evidence type="ECO:0000313" key="3">
    <source>
        <dbReference type="Proteomes" id="UP000780801"/>
    </source>
</evidence>
<dbReference type="AlphaFoldDB" id="A0A9P6FLQ2"/>
<feature type="compositionally biased region" description="Low complexity" evidence="1">
    <location>
        <begin position="235"/>
        <end position="252"/>
    </location>
</feature>
<dbReference type="Proteomes" id="UP000780801">
    <property type="component" value="Unassembled WGS sequence"/>
</dbReference>
<feature type="compositionally biased region" description="Polar residues" evidence="1">
    <location>
        <begin position="207"/>
        <end position="219"/>
    </location>
</feature>
<protein>
    <submittedName>
        <fullName evidence="2">Uncharacterized protein</fullName>
    </submittedName>
</protein>
<feature type="compositionally biased region" description="Low complexity" evidence="1">
    <location>
        <begin position="472"/>
        <end position="488"/>
    </location>
</feature>
<accession>A0A9P6FLQ2</accession>
<comment type="caution">
    <text evidence="2">The sequence shown here is derived from an EMBL/GenBank/DDBJ whole genome shotgun (WGS) entry which is preliminary data.</text>
</comment>
<feature type="region of interest" description="Disordered" evidence="1">
    <location>
        <begin position="195"/>
        <end position="488"/>
    </location>
</feature>
<feature type="compositionally biased region" description="Polar residues" evidence="1">
    <location>
        <begin position="253"/>
        <end position="263"/>
    </location>
</feature>
<sequence>MPVRNGDGLVPEAEATMDVCEEDVPKEVVTMPTHAHHRHNLSCPQDINAFHPRQDYYQPQHFQFHGQQDAQYQHQFQHQYQSDYQHQYQPQYPSQFQFQSQPHYTQHYGDEYQSIRPDASMDSEPYEAMSVDPKLESASHEKSEKSDSSPQANYSWEGVRVPSSAEMDVSMDIAETQTDSASPSVETPVTEVFVTNTTPSLPDPTMSAKSSSDPSTVETLHTLVNEKQRAPEEPTSLARANSTSATTSTTEAIQNSSQPSPTYYYSRRHNHPMPQLPVRQQEHDPMPTLTPMPIQQETPSEHRQPIDQQSLPMLLPEQPPLPKKDVRDTLPSSQTEQQQQKQQQPSSPPHPTPVVRTQRQSIRIPVDSPPPVIPTRRDSLAATLPFQFPPRPAQPSIQSQAIAQQPASSKTGESNTPRPPLQTSTISEVANHNSLSTHGTYRKTHRKGPSSSGGGLFGFLGWSKRHGEHGGSPSSPRSSRDPSQSEIA</sequence>
<feature type="compositionally biased region" description="Polar residues" evidence="1">
    <location>
        <begin position="410"/>
        <end position="439"/>
    </location>
</feature>
<feature type="non-terminal residue" evidence="2">
    <location>
        <position position="488"/>
    </location>
</feature>
<feature type="compositionally biased region" description="Low complexity" evidence="1">
    <location>
        <begin position="331"/>
        <end position="345"/>
    </location>
</feature>
<feature type="compositionally biased region" description="Basic and acidic residues" evidence="1">
    <location>
        <begin position="133"/>
        <end position="147"/>
    </location>
</feature>
<evidence type="ECO:0000256" key="1">
    <source>
        <dbReference type="SAM" id="MobiDB-lite"/>
    </source>
</evidence>
<evidence type="ECO:0000313" key="2">
    <source>
        <dbReference type="EMBL" id="KAF9577723.1"/>
    </source>
</evidence>
<organism evidence="2 3">
    <name type="scientific">Lunasporangiospora selenospora</name>
    <dbReference type="NCBI Taxonomy" id="979761"/>
    <lineage>
        <taxon>Eukaryota</taxon>
        <taxon>Fungi</taxon>
        <taxon>Fungi incertae sedis</taxon>
        <taxon>Mucoromycota</taxon>
        <taxon>Mortierellomycotina</taxon>
        <taxon>Mortierellomycetes</taxon>
        <taxon>Mortierellales</taxon>
        <taxon>Mortierellaceae</taxon>
        <taxon>Lunasporangiospora</taxon>
    </lineage>
</organism>
<feature type="compositionally biased region" description="Low complexity" evidence="1">
    <location>
        <begin position="394"/>
        <end position="409"/>
    </location>
</feature>
<dbReference type="EMBL" id="JAABOA010004454">
    <property type="protein sequence ID" value="KAF9577723.1"/>
    <property type="molecule type" value="Genomic_DNA"/>
</dbReference>